<reference evidence="1" key="5">
    <citation type="journal article" date="2021" name="G3 (Bethesda)">
        <title>Aegilops tauschii genome assembly Aet v5.0 features greater sequence contiguity and improved annotation.</title>
        <authorList>
            <person name="Wang L."/>
            <person name="Zhu T."/>
            <person name="Rodriguez J.C."/>
            <person name="Deal K.R."/>
            <person name="Dubcovsky J."/>
            <person name="McGuire P.E."/>
            <person name="Lux T."/>
            <person name="Spannagl M."/>
            <person name="Mayer K.F.X."/>
            <person name="Baldrich P."/>
            <person name="Meyers B.C."/>
            <person name="Huo N."/>
            <person name="Gu Y.Q."/>
            <person name="Zhou H."/>
            <person name="Devos K.M."/>
            <person name="Bennetzen J.L."/>
            <person name="Unver T."/>
            <person name="Budak H."/>
            <person name="Gulick P.J."/>
            <person name="Galiba G."/>
            <person name="Kalapos B."/>
            <person name="Nelson D.R."/>
            <person name="Li P."/>
            <person name="You F.M."/>
            <person name="Luo M.C."/>
            <person name="Dvorak J."/>
        </authorList>
    </citation>
    <scope>NUCLEOTIDE SEQUENCE [LARGE SCALE GENOMIC DNA]</scope>
    <source>
        <strain evidence="1">cv. AL8/78</strain>
    </source>
</reference>
<evidence type="ECO:0000313" key="1">
    <source>
        <dbReference type="EnsemblPlants" id="AET5Gv20855400.2"/>
    </source>
</evidence>
<organism evidence="1 2">
    <name type="scientific">Aegilops tauschii subsp. strangulata</name>
    <name type="common">Goatgrass</name>
    <dbReference type="NCBI Taxonomy" id="200361"/>
    <lineage>
        <taxon>Eukaryota</taxon>
        <taxon>Viridiplantae</taxon>
        <taxon>Streptophyta</taxon>
        <taxon>Embryophyta</taxon>
        <taxon>Tracheophyta</taxon>
        <taxon>Spermatophyta</taxon>
        <taxon>Magnoliopsida</taxon>
        <taxon>Liliopsida</taxon>
        <taxon>Poales</taxon>
        <taxon>Poaceae</taxon>
        <taxon>BOP clade</taxon>
        <taxon>Pooideae</taxon>
        <taxon>Triticodae</taxon>
        <taxon>Triticeae</taxon>
        <taxon>Triticinae</taxon>
        <taxon>Aegilops</taxon>
    </lineage>
</organism>
<reference evidence="1" key="4">
    <citation type="submission" date="2019-03" db="UniProtKB">
        <authorList>
            <consortium name="EnsemblPlants"/>
        </authorList>
    </citation>
    <scope>IDENTIFICATION</scope>
</reference>
<protein>
    <submittedName>
        <fullName evidence="1">Uncharacterized protein</fullName>
    </submittedName>
</protein>
<reference evidence="2" key="1">
    <citation type="journal article" date="2014" name="Science">
        <title>Ancient hybridizations among the ancestral genomes of bread wheat.</title>
        <authorList>
            <consortium name="International Wheat Genome Sequencing Consortium,"/>
            <person name="Marcussen T."/>
            <person name="Sandve S.R."/>
            <person name="Heier L."/>
            <person name="Spannagl M."/>
            <person name="Pfeifer M."/>
            <person name="Jakobsen K.S."/>
            <person name="Wulff B.B."/>
            <person name="Steuernagel B."/>
            <person name="Mayer K.F."/>
            <person name="Olsen O.A."/>
        </authorList>
    </citation>
    <scope>NUCLEOTIDE SEQUENCE [LARGE SCALE GENOMIC DNA]</scope>
    <source>
        <strain evidence="2">cv. AL8/78</strain>
    </source>
</reference>
<dbReference type="Proteomes" id="UP000015105">
    <property type="component" value="Chromosome 5D"/>
</dbReference>
<sequence length="90" mass="10577">DDADKIAFMQELREVHAGYLGPWMVCGDFKLILRDEDKSRGNLNRRMMGRFPPPLTNDLMLKEVYLNGRHFTWSNEQSPPTLVHLDRVLY</sequence>
<reference evidence="2" key="2">
    <citation type="journal article" date="2017" name="Nat. Plants">
        <title>The Aegilops tauschii genome reveals multiple impacts of transposons.</title>
        <authorList>
            <person name="Zhao G."/>
            <person name="Zou C."/>
            <person name="Li K."/>
            <person name="Wang K."/>
            <person name="Li T."/>
            <person name="Gao L."/>
            <person name="Zhang X."/>
            <person name="Wang H."/>
            <person name="Yang Z."/>
            <person name="Liu X."/>
            <person name="Jiang W."/>
            <person name="Mao L."/>
            <person name="Kong X."/>
            <person name="Jiao Y."/>
            <person name="Jia J."/>
        </authorList>
    </citation>
    <scope>NUCLEOTIDE SEQUENCE [LARGE SCALE GENOMIC DNA]</scope>
    <source>
        <strain evidence="2">cv. AL8/78</strain>
    </source>
</reference>
<dbReference type="EnsemblPlants" id="AET5Gv20855400.2">
    <property type="protein sequence ID" value="AET5Gv20855400.2"/>
    <property type="gene ID" value="AET5Gv20855400"/>
</dbReference>
<keyword evidence="2" id="KW-1185">Reference proteome</keyword>
<dbReference type="InterPro" id="IPR036691">
    <property type="entry name" value="Endo/exonu/phosph_ase_sf"/>
</dbReference>
<dbReference type="AlphaFoldDB" id="A0A453LN36"/>
<name>A0A453LN36_AEGTS</name>
<reference evidence="1" key="3">
    <citation type="journal article" date="2017" name="Nature">
        <title>Genome sequence of the progenitor of the wheat D genome Aegilops tauschii.</title>
        <authorList>
            <person name="Luo M.C."/>
            <person name="Gu Y.Q."/>
            <person name="Puiu D."/>
            <person name="Wang H."/>
            <person name="Twardziok S.O."/>
            <person name="Deal K.R."/>
            <person name="Huo N."/>
            <person name="Zhu T."/>
            <person name="Wang L."/>
            <person name="Wang Y."/>
            <person name="McGuire P.E."/>
            <person name="Liu S."/>
            <person name="Long H."/>
            <person name="Ramasamy R.K."/>
            <person name="Rodriguez J.C."/>
            <person name="Van S.L."/>
            <person name="Yuan L."/>
            <person name="Wang Z."/>
            <person name="Xia Z."/>
            <person name="Xiao L."/>
            <person name="Anderson O.D."/>
            <person name="Ouyang S."/>
            <person name="Liang Y."/>
            <person name="Zimin A.V."/>
            <person name="Pertea G."/>
            <person name="Qi P."/>
            <person name="Bennetzen J.L."/>
            <person name="Dai X."/>
            <person name="Dawson M.W."/>
            <person name="Muller H.G."/>
            <person name="Kugler K."/>
            <person name="Rivarola-Duarte L."/>
            <person name="Spannagl M."/>
            <person name="Mayer K.F.X."/>
            <person name="Lu F.H."/>
            <person name="Bevan M.W."/>
            <person name="Leroy P."/>
            <person name="Li P."/>
            <person name="You F.M."/>
            <person name="Sun Q."/>
            <person name="Liu Z."/>
            <person name="Lyons E."/>
            <person name="Wicker T."/>
            <person name="Salzberg S.L."/>
            <person name="Devos K.M."/>
            <person name="Dvorak J."/>
        </authorList>
    </citation>
    <scope>NUCLEOTIDE SEQUENCE [LARGE SCALE GENOMIC DNA]</scope>
    <source>
        <strain evidence="1">cv. AL8/78</strain>
    </source>
</reference>
<dbReference type="Gramene" id="AET5Gv20855400.2">
    <property type="protein sequence ID" value="AET5Gv20855400.2"/>
    <property type="gene ID" value="AET5Gv20855400"/>
</dbReference>
<accession>A0A453LN36</accession>
<evidence type="ECO:0000313" key="2">
    <source>
        <dbReference type="Proteomes" id="UP000015105"/>
    </source>
</evidence>
<proteinExistence type="predicted"/>
<dbReference type="SUPFAM" id="SSF56219">
    <property type="entry name" value="DNase I-like"/>
    <property type="match status" value="1"/>
</dbReference>